<organism evidence="1 2">
    <name type="scientific">Xylella taiwanensis</name>
    <dbReference type="NCBI Taxonomy" id="1444770"/>
    <lineage>
        <taxon>Bacteria</taxon>
        <taxon>Pseudomonadati</taxon>
        <taxon>Pseudomonadota</taxon>
        <taxon>Gammaproteobacteria</taxon>
        <taxon>Lysobacterales</taxon>
        <taxon>Lysobacteraceae</taxon>
        <taxon>Xylella</taxon>
    </lineage>
</organism>
<evidence type="ECO:0000313" key="2">
    <source>
        <dbReference type="Proteomes" id="UP000020406"/>
    </source>
</evidence>
<dbReference type="STRING" id="1444770.AF72_06875"/>
<name>Z9JK56_9GAMM</name>
<proteinExistence type="predicted"/>
<dbReference type="PATRIC" id="fig|1444770.3.peg.1636"/>
<accession>Z9JK56</accession>
<dbReference type="Proteomes" id="UP000020406">
    <property type="component" value="Unassembled WGS sequence"/>
</dbReference>
<comment type="caution">
    <text evidence="1">The sequence shown here is derived from an EMBL/GenBank/DDBJ whole genome shotgun (WGS) entry which is preliminary data.</text>
</comment>
<gene>
    <name evidence="1" type="ORF">AF72_06875</name>
</gene>
<protein>
    <submittedName>
        <fullName evidence="1">Uncharacterized protein</fullName>
    </submittedName>
</protein>
<dbReference type="EMBL" id="JDSQ01000009">
    <property type="protein sequence ID" value="EWS78221.1"/>
    <property type="molecule type" value="Genomic_DNA"/>
</dbReference>
<reference evidence="1 2" key="1">
    <citation type="journal article" date="2014" name="Genome Announc.">
        <title>Draft Genome Sequence of Xylella fastidiosa Pear Leaf Scorch Strain in Taiwan.</title>
        <authorList>
            <person name="Su C.C."/>
            <person name="Deng W.L."/>
            <person name="Jan F.J."/>
            <person name="Chang C.J."/>
            <person name="Huang H."/>
            <person name="Chen J."/>
        </authorList>
    </citation>
    <scope>NUCLEOTIDE SEQUENCE [LARGE SCALE GENOMIC DNA]</scope>
    <source>
        <strain evidence="1 2">PLS229</strain>
    </source>
</reference>
<dbReference type="AlphaFoldDB" id="Z9JK56"/>
<sequence length="74" mass="7675">MVYAAAGGRGGASVDGLLTAIGLLRFLHGMFKSGCYLIFTMPAAWRGIGVAGIVGMIATTRTNIMCPVRPVVFA</sequence>
<evidence type="ECO:0000313" key="1">
    <source>
        <dbReference type="EMBL" id="EWS78221.1"/>
    </source>
</evidence>
<dbReference type="KEGG" id="xtw:AB672_07310"/>